<organism evidence="2 3">
    <name type="scientific">Alkaliphilus metalliredigens (strain QYMF)</name>
    <dbReference type="NCBI Taxonomy" id="293826"/>
    <lineage>
        <taxon>Bacteria</taxon>
        <taxon>Bacillati</taxon>
        <taxon>Bacillota</taxon>
        <taxon>Clostridia</taxon>
        <taxon>Peptostreptococcales</taxon>
        <taxon>Natronincolaceae</taxon>
        <taxon>Alkaliphilus</taxon>
    </lineage>
</organism>
<dbReference type="Gene3D" id="1.10.10.10">
    <property type="entry name" value="Winged helix-like DNA-binding domain superfamily/Winged helix DNA-binding domain"/>
    <property type="match status" value="1"/>
</dbReference>
<proteinExistence type="predicted"/>
<dbReference type="InterPro" id="IPR018656">
    <property type="entry name" value="DUF2087"/>
</dbReference>
<dbReference type="RefSeq" id="WP_012063093.1">
    <property type="nucleotide sequence ID" value="NC_009633.1"/>
</dbReference>
<protein>
    <recommendedName>
        <fullName evidence="1">DUF2087 domain-containing protein</fullName>
    </recommendedName>
</protein>
<accession>A6TPE1</accession>
<dbReference type="HOGENOM" id="CLU_096125_0_0_9"/>
<gene>
    <name evidence="2" type="ordered locus">Amet_1894</name>
</gene>
<dbReference type="Proteomes" id="UP000001572">
    <property type="component" value="Chromosome"/>
</dbReference>
<keyword evidence="3" id="KW-1185">Reference proteome</keyword>
<dbReference type="GO" id="GO:0003677">
    <property type="term" value="F:DNA binding"/>
    <property type="evidence" value="ECO:0007669"/>
    <property type="project" value="InterPro"/>
</dbReference>
<dbReference type="InterPro" id="IPR016032">
    <property type="entry name" value="Sig_transdc_resp-reg_C-effctor"/>
</dbReference>
<name>A6TPE1_ALKMQ</name>
<dbReference type="SUPFAM" id="SSF46894">
    <property type="entry name" value="C-terminal effector domain of the bipartite response regulators"/>
    <property type="match status" value="1"/>
</dbReference>
<evidence type="ECO:0000259" key="1">
    <source>
        <dbReference type="Pfam" id="PF09860"/>
    </source>
</evidence>
<reference evidence="3" key="1">
    <citation type="journal article" date="2016" name="Genome Announc.">
        <title>Complete genome sequence of Alkaliphilus metalliredigens strain QYMF, an alkaliphilic and metal-reducing bacterium isolated from borax-contaminated leachate ponds.</title>
        <authorList>
            <person name="Hwang C."/>
            <person name="Copeland A."/>
            <person name="Lucas S."/>
            <person name="Lapidus A."/>
            <person name="Barry K."/>
            <person name="Detter J.C."/>
            <person name="Glavina Del Rio T."/>
            <person name="Hammon N."/>
            <person name="Israni S."/>
            <person name="Dalin E."/>
            <person name="Tice H."/>
            <person name="Pitluck S."/>
            <person name="Chertkov O."/>
            <person name="Brettin T."/>
            <person name="Bruce D."/>
            <person name="Han C."/>
            <person name="Schmutz J."/>
            <person name="Larimer F."/>
            <person name="Land M.L."/>
            <person name="Hauser L."/>
            <person name="Kyrpides N."/>
            <person name="Mikhailova N."/>
            <person name="Ye Q."/>
            <person name="Zhou J."/>
            <person name="Richardson P."/>
            <person name="Fields M.W."/>
        </authorList>
    </citation>
    <scope>NUCLEOTIDE SEQUENCE [LARGE SCALE GENOMIC DNA]</scope>
    <source>
        <strain evidence="3">QYMF</strain>
    </source>
</reference>
<evidence type="ECO:0000313" key="2">
    <source>
        <dbReference type="EMBL" id="ABR48059.1"/>
    </source>
</evidence>
<dbReference type="KEGG" id="amt:Amet_1894"/>
<dbReference type="AlphaFoldDB" id="A6TPE1"/>
<dbReference type="InterPro" id="IPR036388">
    <property type="entry name" value="WH-like_DNA-bd_sf"/>
</dbReference>
<dbReference type="STRING" id="293826.Amet_1894"/>
<dbReference type="GO" id="GO:0006355">
    <property type="term" value="P:regulation of DNA-templated transcription"/>
    <property type="evidence" value="ECO:0007669"/>
    <property type="project" value="InterPro"/>
</dbReference>
<evidence type="ECO:0000313" key="3">
    <source>
        <dbReference type="Proteomes" id="UP000001572"/>
    </source>
</evidence>
<sequence>MEIEKLTVEELKNGYRYNKDTDSYICNTCRKAFEVGEIYSFGDRLFEAFRGVKIHVESDHGDNLKQLLYGESKYNTLTDNHKELMSLMYSNVSDKDIAKTLGISPSTVRHQRFMFREKAKQAKMYLAIYEQVMEMKSTTDEMIVPVHSTATMVDERYIITEKEKEKILTTEFESLSPLKLKRFPGKEKRKVVILTKIAEQLEHGKRYTEKELNQIIAEIYEDYALIRRYLIEYGFMDRTIDGKAYWMK</sequence>
<dbReference type="eggNOG" id="COG3860">
    <property type="taxonomic scope" value="Bacteria"/>
</dbReference>
<dbReference type="eggNOG" id="COG2197">
    <property type="taxonomic scope" value="Bacteria"/>
</dbReference>
<dbReference type="EMBL" id="CP000724">
    <property type="protein sequence ID" value="ABR48059.1"/>
    <property type="molecule type" value="Genomic_DNA"/>
</dbReference>
<dbReference type="Pfam" id="PF09860">
    <property type="entry name" value="DUF2087"/>
    <property type="match status" value="1"/>
</dbReference>
<feature type="domain" description="DUF2087" evidence="1">
    <location>
        <begin position="179"/>
        <end position="246"/>
    </location>
</feature>